<accession>A0ABN7RZM7</accession>
<dbReference type="InterPro" id="IPR001873">
    <property type="entry name" value="ENaC"/>
</dbReference>
<evidence type="ECO:0000256" key="8">
    <source>
        <dbReference type="ARBA" id="ARBA00023136"/>
    </source>
</evidence>
<keyword evidence="14" id="KW-1185">Reference proteome</keyword>
<evidence type="ECO:0000256" key="9">
    <source>
        <dbReference type="ARBA" id="ARBA00023201"/>
    </source>
</evidence>
<evidence type="ECO:0000256" key="6">
    <source>
        <dbReference type="ARBA" id="ARBA00023053"/>
    </source>
</evidence>
<evidence type="ECO:0000256" key="5">
    <source>
        <dbReference type="ARBA" id="ARBA00022989"/>
    </source>
</evidence>
<comment type="similarity">
    <text evidence="11">Belongs to the amiloride-sensitive sodium channel (TC 1.A.6) family.</text>
</comment>
<keyword evidence="3 11" id="KW-0894">Sodium channel</keyword>
<keyword evidence="8 12" id="KW-0472">Membrane</keyword>
<feature type="transmembrane region" description="Helical" evidence="12">
    <location>
        <begin position="76"/>
        <end position="94"/>
    </location>
</feature>
<comment type="subcellular location">
    <subcellularLocation>
        <location evidence="1">Membrane</location>
        <topology evidence="1">Multi-pass membrane protein</topology>
    </subcellularLocation>
</comment>
<keyword evidence="5 12" id="KW-1133">Transmembrane helix</keyword>
<dbReference type="PANTHER" id="PTHR11690:SF300">
    <property type="entry name" value="PICKPOCKET PROTEIN 19"/>
    <property type="match status" value="1"/>
</dbReference>
<evidence type="ECO:0000256" key="4">
    <source>
        <dbReference type="ARBA" id="ARBA00022692"/>
    </source>
</evidence>
<sequence length="298" mass="34389">MSSRKSHLWNHKRLDDECYLDGSTSSTEKMIRENNEKRRSHEFDDVYTGFQKFAEVVGPQGLRYIVNKEIHQYRRIIWAIAFLGGISFSVNMIYKNTIRFYNYPTMIKPVEGVRAEFPKVTICLNSMHSHESLERTYPGLAEILPIYYGQADPSEEIYKRINMSYLDSLDMLDVMTDTIPSYYIQACMFQKRDCINDWRLALTMYGYCLQLNPATTERESILMNSTDDNNNGGRTASLSLVVSFNKSDWSNIGWANYLEGFTLYYSAADDEALEPAKSILLTDVTRGVPIVSLRQVPE</sequence>
<keyword evidence="6" id="KW-0915">Sodium</keyword>
<keyword evidence="9 11" id="KW-0739">Sodium transport</keyword>
<gene>
    <name evidence="13" type="ORF">OKIOD_LOCUS2597</name>
</gene>
<evidence type="ECO:0000256" key="12">
    <source>
        <dbReference type="SAM" id="Phobius"/>
    </source>
</evidence>
<dbReference type="Pfam" id="PF00858">
    <property type="entry name" value="ASC"/>
    <property type="match status" value="1"/>
</dbReference>
<evidence type="ECO:0000313" key="14">
    <source>
        <dbReference type="Proteomes" id="UP001158576"/>
    </source>
</evidence>
<keyword evidence="2 11" id="KW-0813">Transport</keyword>
<organism evidence="13 14">
    <name type="scientific">Oikopleura dioica</name>
    <name type="common">Tunicate</name>
    <dbReference type="NCBI Taxonomy" id="34765"/>
    <lineage>
        <taxon>Eukaryota</taxon>
        <taxon>Metazoa</taxon>
        <taxon>Chordata</taxon>
        <taxon>Tunicata</taxon>
        <taxon>Appendicularia</taxon>
        <taxon>Copelata</taxon>
        <taxon>Oikopleuridae</taxon>
        <taxon>Oikopleura</taxon>
    </lineage>
</organism>
<dbReference type="PANTHER" id="PTHR11690">
    <property type="entry name" value="AMILORIDE-SENSITIVE SODIUM CHANNEL-RELATED"/>
    <property type="match status" value="1"/>
</dbReference>
<evidence type="ECO:0000256" key="10">
    <source>
        <dbReference type="ARBA" id="ARBA00023303"/>
    </source>
</evidence>
<dbReference type="Proteomes" id="UP001158576">
    <property type="component" value="Chromosome PAR"/>
</dbReference>
<evidence type="ECO:0000256" key="7">
    <source>
        <dbReference type="ARBA" id="ARBA00023065"/>
    </source>
</evidence>
<evidence type="ECO:0000256" key="2">
    <source>
        <dbReference type="ARBA" id="ARBA00022448"/>
    </source>
</evidence>
<keyword evidence="7 11" id="KW-0406">Ion transport</keyword>
<keyword evidence="4 11" id="KW-0812">Transmembrane</keyword>
<protein>
    <submittedName>
        <fullName evidence="13">Oidioi.mRNA.OKI2018_I69.PAR.g11039.t1.cds</fullName>
    </submittedName>
</protein>
<proteinExistence type="inferred from homology"/>
<name>A0ABN7RZM7_OIKDI</name>
<evidence type="ECO:0000256" key="11">
    <source>
        <dbReference type="RuleBase" id="RU000679"/>
    </source>
</evidence>
<reference evidence="13 14" key="1">
    <citation type="submission" date="2021-04" db="EMBL/GenBank/DDBJ databases">
        <authorList>
            <person name="Bliznina A."/>
        </authorList>
    </citation>
    <scope>NUCLEOTIDE SEQUENCE [LARGE SCALE GENOMIC DNA]</scope>
</reference>
<evidence type="ECO:0000256" key="3">
    <source>
        <dbReference type="ARBA" id="ARBA00022461"/>
    </source>
</evidence>
<keyword evidence="10 11" id="KW-0407">Ion channel</keyword>
<evidence type="ECO:0000256" key="1">
    <source>
        <dbReference type="ARBA" id="ARBA00004141"/>
    </source>
</evidence>
<evidence type="ECO:0000313" key="13">
    <source>
        <dbReference type="EMBL" id="CAG5085890.1"/>
    </source>
</evidence>
<dbReference type="EMBL" id="OU015568">
    <property type="protein sequence ID" value="CAG5085890.1"/>
    <property type="molecule type" value="Genomic_DNA"/>
</dbReference>